<evidence type="ECO:0000259" key="5">
    <source>
        <dbReference type="Pfam" id="PF13407"/>
    </source>
</evidence>
<dbReference type="InterPro" id="IPR025997">
    <property type="entry name" value="SBP_2_dom"/>
</dbReference>
<comment type="similarity">
    <text evidence="2">Belongs to the bacterial solute-binding protein 2 family.</text>
</comment>
<evidence type="ECO:0000256" key="3">
    <source>
        <dbReference type="ARBA" id="ARBA00022729"/>
    </source>
</evidence>
<dbReference type="Gene3D" id="1.10.10.10">
    <property type="entry name" value="Winged helix-like DNA-binding domain superfamily/Winged helix DNA-binding domain"/>
    <property type="match status" value="1"/>
</dbReference>
<evidence type="ECO:0000256" key="1">
    <source>
        <dbReference type="ARBA" id="ARBA00004196"/>
    </source>
</evidence>
<dbReference type="Pfam" id="PF13407">
    <property type="entry name" value="Peripla_BP_4"/>
    <property type="match status" value="1"/>
</dbReference>
<evidence type="ECO:0000259" key="4">
    <source>
        <dbReference type="Pfam" id="PF09339"/>
    </source>
</evidence>
<accession>A0AA41U9W9</accession>
<dbReference type="SUPFAM" id="SSF53822">
    <property type="entry name" value="Periplasmic binding protein-like I"/>
    <property type="match status" value="1"/>
</dbReference>
<dbReference type="PANTHER" id="PTHR46847">
    <property type="entry name" value="D-ALLOSE-BINDING PERIPLASMIC PROTEIN-RELATED"/>
    <property type="match status" value="1"/>
</dbReference>
<dbReference type="GO" id="GO:0030246">
    <property type="term" value="F:carbohydrate binding"/>
    <property type="evidence" value="ECO:0007669"/>
    <property type="project" value="UniProtKB-ARBA"/>
</dbReference>
<comment type="caution">
    <text evidence="6">The sequence shown here is derived from an EMBL/GenBank/DDBJ whole genome shotgun (WGS) entry which is preliminary data.</text>
</comment>
<evidence type="ECO:0000256" key="2">
    <source>
        <dbReference type="ARBA" id="ARBA00007639"/>
    </source>
</evidence>
<evidence type="ECO:0000313" key="6">
    <source>
        <dbReference type="EMBL" id="MCI0125815.1"/>
    </source>
</evidence>
<dbReference type="GO" id="GO:0003677">
    <property type="term" value="F:DNA binding"/>
    <property type="evidence" value="ECO:0007669"/>
    <property type="project" value="InterPro"/>
</dbReference>
<dbReference type="PANTHER" id="PTHR46847:SF1">
    <property type="entry name" value="D-ALLOSE-BINDING PERIPLASMIC PROTEIN-RELATED"/>
    <property type="match status" value="1"/>
</dbReference>
<dbReference type="AlphaFoldDB" id="A0AA41U9W9"/>
<comment type="subcellular location">
    <subcellularLocation>
        <location evidence="1">Cell envelope</location>
    </subcellularLocation>
</comment>
<keyword evidence="3" id="KW-0732">Signal</keyword>
<gene>
    <name evidence="6" type="ORF">ML536_03130</name>
</gene>
<evidence type="ECO:0000313" key="7">
    <source>
        <dbReference type="Proteomes" id="UP001156140"/>
    </source>
</evidence>
<dbReference type="SUPFAM" id="SSF46785">
    <property type="entry name" value="Winged helix' DNA-binding domain"/>
    <property type="match status" value="1"/>
</dbReference>
<dbReference type="InterPro" id="IPR028082">
    <property type="entry name" value="Peripla_BP_I"/>
</dbReference>
<feature type="domain" description="Periplasmic binding protein" evidence="5">
    <location>
        <begin position="126"/>
        <end position="384"/>
    </location>
</feature>
<dbReference type="RefSeq" id="WP_281734930.1">
    <property type="nucleotide sequence ID" value="NZ_JAKETQ010000001.1"/>
</dbReference>
<dbReference type="InterPro" id="IPR036388">
    <property type="entry name" value="WH-like_DNA-bd_sf"/>
</dbReference>
<dbReference type="InterPro" id="IPR005471">
    <property type="entry name" value="Tscrpt_reg_IclR_N"/>
</dbReference>
<reference evidence="6" key="1">
    <citation type="submission" date="2022-03" db="EMBL/GenBank/DDBJ databases">
        <title>The complete genome sequence of a Methyloterrigena soli.</title>
        <authorList>
            <person name="Zi Z."/>
        </authorList>
    </citation>
    <scope>NUCLEOTIDE SEQUENCE</scope>
    <source>
        <strain evidence="6">M48</strain>
    </source>
</reference>
<keyword evidence="7" id="KW-1185">Reference proteome</keyword>
<dbReference type="EMBL" id="JALAZD010000001">
    <property type="protein sequence ID" value="MCI0125815.1"/>
    <property type="molecule type" value="Genomic_DNA"/>
</dbReference>
<dbReference type="GO" id="GO:0006355">
    <property type="term" value="P:regulation of DNA-templated transcription"/>
    <property type="evidence" value="ECO:0007669"/>
    <property type="project" value="InterPro"/>
</dbReference>
<sequence length="460" mass="49211">MPEASQNGVDAAIGILCALAAANGSARGSVLARQLNIPRASFHRIARVLADAGLLTIERGLLRVGPACAAFIAANAADLARQDARREQRARGRNGPQPVPVLSLEPEAPLVLSPPVQRRRSRRLRIGFSNTSMGNPWRVALVHSIEHAAANLDDEIEWLRVRHAGGSRKQQVADIQALVDEGVDGLLVSSTIPDAVAEAVAGAMARDVAVVLVERGVSAEVPHTSFVTADDAVIGRTTALWLAETLKGEGGVVLLSGRADAVPAQLRLVAAREVFARFPGIEILDTIWTDWERNRARRSVSEAIARWGDAIAGVWCDSGQQGVGSIEAFVEAGYGPGTIPPHTGGDINLCYKLAIRHQVRMVATDYPPAMGLRAVEALHASLSGNWVPRFIDVPSDVVLSRGAATRSVRSNLVLDDHVRWDLPDNLILGSGLGPSYNPRAFRIRYPGNVYNRSAAPQVLL</sequence>
<dbReference type="Proteomes" id="UP001156140">
    <property type="component" value="Unassembled WGS sequence"/>
</dbReference>
<dbReference type="GO" id="GO:0030313">
    <property type="term" value="C:cell envelope"/>
    <property type="evidence" value="ECO:0007669"/>
    <property type="project" value="UniProtKB-SubCell"/>
</dbReference>
<organism evidence="6 7">
    <name type="scientific">Paradevosia shaoguanensis</name>
    <dbReference type="NCBI Taxonomy" id="1335043"/>
    <lineage>
        <taxon>Bacteria</taxon>
        <taxon>Pseudomonadati</taxon>
        <taxon>Pseudomonadota</taxon>
        <taxon>Alphaproteobacteria</taxon>
        <taxon>Hyphomicrobiales</taxon>
        <taxon>Devosiaceae</taxon>
        <taxon>Paradevosia</taxon>
    </lineage>
</organism>
<name>A0AA41U9W9_9HYPH</name>
<dbReference type="InterPro" id="IPR036390">
    <property type="entry name" value="WH_DNA-bd_sf"/>
</dbReference>
<dbReference type="Pfam" id="PF09339">
    <property type="entry name" value="HTH_IclR"/>
    <property type="match status" value="1"/>
</dbReference>
<feature type="domain" description="HTH iclR-type" evidence="4">
    <location>
        <begin position="10"/>
        <end position="56"/>
    </location>
</feature>
<dbReference type="Gene3D" id="3.40.50.2300">
    <property type="match status" value="2"/>
</dbReference>
<proteinExistence type="inferred from homology"/>
<protein>
    <submittedName>
        <fullName evidence="6">Substrate-binding domain-containing protein</fullName>
    </submittedName>
</protein>